<gene>
    <name evidence="2" type="ORF">EZ437_11630</name>
</gene>
<name>A0A4R0NKT7_9SPHI</name>
<feature type="domain" description="Methyltransferase type 11" evidence="1">
    <location>
        <begin position="33"/>
        <end position="134"/>
    </location>
</feature>
<dbReference type="RefSeq" id="WP_131596165.1">
    <property type="nucleotide sequence ID" value="NZ_SJSL01000002.1"/>
</dbReference>
<protein>
    <submittedName>
        <fullName evidence="2">Class I SAM-dependent methyltransferase</fullName>
    </submittedName>
</protein>
<dbReference type="InterPro" id="IPR029063">
    <property type="entry name" value="SAM-dependent_MTases_sf"/>
</dbReference>
<dbReference type="Gene3D" id="3.40.50.150">
    <property type="entry name" value="Vaccinia Virus protein VP39"/>
    <property type="match status" value="1"/>
</dbReference>
<keyword evidence="3" id="KW-1185">Reference proteome</keyword>
<accession>A0A4R0NKT7</accession>
<comment type="caution">
    <text evidence="2">The sequence shown here is derived from an EMBL/GenBank/DDBJ whole genome shotgun (WGS) entry which is preliminary data.</text>
</comment>
<proteinExistence type="predicted"/>
<dbReference type="SUPFAM" id="SSF53335">
    <property type="entry name" value="S-adenosyl-L-methionine-dependent methyltransferases"/>
    <property type="match status" value="1"/>
</dbReference>
<keyword evidence="2" id="KW-0489">Methyltransferase</keyword>
<dbReference type="Proteomes" id="UP000293347">
    <property type="component" value="Unassembled WGS sequence"/>
</dbReference>
<organism evidence="2 3">
    <name type="scientific">Pedobacter psychroterrae</name>
    <dbReference type="NCBI Taxonomy" id="2530453"/>
    <lineage>
        <taxon>Bacteria</taxon>
        <taxon>Pseudomonadati</taxon>
        <taxon>Bacteroidota</taxon>
        <taxon>Sphingobacteriia</taxon>
        <taxon>Sphingobacteriales</taxon>
        <taxon>Sphingobacteriaceae</taxon>
        <taxon>Pedobacter</taxon>
    </lineage>
</organism>
<dbReference type="AlphaFoldDB" id="A0A4R0NKT7"/>
<keyword evidence="2" id="KW-0808">Transferase</keyword>
<dbReference type="PANTHER" id="PTHR43861">
    <property type="entry name" value="TRANS-ACONITATE 2-METHYLTRANSFERASE-RELATED"/>
    <property type="match status" value="1"/>
</dbReference>
<dbReference type="EMBL" id="SJSL01000002">
    <property type="protein sequence ID" value="TCD01390.1"/>
    <property type="molecule type" value="Genomic_DNA"/>
</dbReference>
<dbReference type="GO" id="GO:0008757">
    <property type="term" value="F:S-adenosylmethionine-dependent methyltransferase activity"/>
    <property type="evidence" value="ECO:0007669"/>
    <property type="project" value="InterPro"/>
</dbReference>
<dbReference type="Pfam" id="PF08241">
    <property type="entry name" value="Methyltransf_11"/>
    <property type="match status" value="1"/>
</dbReference>
<dbReference type="InterPro" id="IPR013216">
    <property type="entry name" value="Methyltransf_11"/>
</dbReference>
<evidence type="ECO:0000259" key="1">
    <source>
        <dbReference type="Pfam" id="PF08241"/>
    </source>
</evidence>
<dbReference type="CDD" id="cd02440">
    <property type="entry name" value="AdoMet_MTases"/>
    <property type="match status" value="1"/>
</dbReference>
<reference evidence="2 3" key="1">
    <citation type="submission" date="2019-02" db="EMBL/GenBank/DDBJ databases">
        <title>Pedobacter sp. RP-1-14 sp. nov., isolated from Arctic soil.</title>
        <authorList>
            <person name="Dahal R.H."/>
        </authorList>
    </citation>
    <scope>NUCLEOTIDE SEQUENCE [LARGE SCALE GENOMIC DNA]</scope>
    <source>
        <strain evidence="2 3">RP-1-14</strain>
    </source>
</reference>
<dbReference type="GO" id="GO:0032259">
    <property type="term" value="P:methylation"/>
    <property type="evidence" value="ECO:0007669"/>
    <property type="project" value="UniProtKB-KW"/>
</dbReference>
<evidence type="ECO:0000313" key="3">
    <source>
        <dbReference type="Proteomes" id="UP000293347"/>
    </source>
</evidence>
<evidence type="ECO:0000313" key="2">
    <source>
        <dbReference type="EMBL" id="TCD01390.1"/>
    </source>
</evidence>
<sequence>MKKQELLDTFGNIDIYLFDQILKGTYDECNMILDAGCGTGRNLLYLLNSGARVFGVDQNPEAIAQLRNLASAFPLVDAQENFQVASVEELPFVKETFDLVISSAVLHFAENLAHFEEMLNSMWEVLKPGGYFFCRLASEIGIESLVRFIGNGRYLLPDGSERFLFNQEMLLRFTKKLGGELHEPIKTTNVQNLRSMTTWCVRKAR</sequence>
<dbReference type="PANTHER" id="PTHR43861:SF1">
    <property type="entry name" value="TRANS-ACONITATE 2-METHYLTRANSFERASE"/>
    <property type="match status" value="1"/>
</dbReference>
<dbReference type="OrthoDB" id="9804312at2"/>